<proteinExistence type="inferred from homology"/>
<accession>A9BKD2</accession>
<dbReference type="GO" id="GO:0000727">
    <property type="term" value="P:double-strand break repair via break-induced replication"/>
    <property type="evidence" value="ECO:0007669"/>
    <property type="project" value="TreeGrafter"/>
</dbReference>
<dbReference type="GeneID" id="5739635"/>
<dbReference type="InterPro" id="IPR003874">
    <property type="entry name" value="CDC45"/>
</dbReference>
<sequence length="522" mass="63165">MLINFLEFEFFKKFSENFSVKIFSTLKWNSLLICRLLNDILKSELISFEINPINNFDEFFNLNLDLFRYKKKQKFIFINFGADKNLKKFFKKKQIFIGNILVFDDTPFIHFNNFNSRNIFVVLTQKKPVAFTNNKKYLEKKTKTLSKKNKVVSCFLFFFRFLKKIKKETFESVWFEIITINRFYLFGFINFMTNQKKINWLEKKLFFFDKKNNQSFSKKYFKFRTVYSNTFCKIEELPIPLLRDWNLFDALTTNPFFGTKFKIWKKSGIKKISKYFFRLGLSIKETTEAWYYIPQTKRKLLESCIENESFLFGINFKKFNSFKKIFFEKKFSQEINFFEISACDYFLSLESLSDCELFEFFKKNHTKIFWNVYQSLENFKSIKKGIKITQKIQKFVSKMSRIIICNKIYISEEHVNYIHIKNKKNFNITYLTIKNLVLYLMLAFSSKKKKKIVIIFLRSQIRTVIVGGFPKLKFQNNPIKKQKIKENLVKLGALFDDQNTFLIEIEPCFEKNFYRMINKKCE</sequence>
<name>A9BKD2_HEMAN</name>
<reference evidence="6 7" key="1">
    <citation type="journal article" date="2007" name="Proc. Natl. Acad. Sci. U.S.A.">
        <title>Nucleomorph genome of Hemiselmis andersenii reveals complete intron loss and compaction as a driver of protein structure and function.</title>
        <authorList>
            <person name="Lane C.E."/>
            <person name="van den Heuvel K."/>
            <person name="Kozera C."/>
            <person name="Curtis B.A."/>
            <person name="Parsons B.J."/>
            <person name="Bowman S."/>
            <person name="Archibald J.M."/>
        </authorList>
    </citation>
    <scope>NUCLEOTIDE SEQUENCE [LARGE SCALE GENOMIC DNA]</scope>
    <source>
        <strain evidence="6 7">CCMP644</strain>
    </source>
</reference>
<evidence type="ECO:0000256" key="2">
    <source>
        <dbReference type="ARBA" id="ARBA00010727"/>
    </source>
</evidence>
<geneLocation type="nucleomorph" evidence="6"/>
<keyword evidence="5" id="KW-0131">Cell cycle</keyword>
<dbReference type="GO" id="GO:0003682">
    <property type="term" value="F:chromatin binding"/>
    <property type="evidence" value="ECO:0007669"/>
    <property type="project" value="TreeGrafter"/>
</dbReference>
<keyword evidence="6" id="KW-0542">Nucleomorph</keyword>
<dbReference type="EMBL" id="CP000881">
    <property type="protein sequence ID" value="ABW97965.1"/>
    <property type="molecule type" value="Genomic_DNA"/>
</dbReference>
<dbReference type="GO" id="GO:0031261">
    <property type="term" value="C:DNA replication preinitiation complex"/>
    <property type="evidence" value="ECO:0007669"/>
    <property type="project" value="TreeGrafter"/>
</dbReference>
<dbReference type="AlphaFoldDB" id="A9BKD2"/>
<comment type="subcellular location">
    <subcellularLocation>
        <location evidence="1">Nucleus</location>
    </subcellularLocation>
</comment>
<evidence type="ECO:0000313" key="6">
    <source>
        <dbReference type="EMBL" id="ABW97965.1"/>
    </source>
</evidence>
<evidence type="ECO:0000256" key="1">
    <source>
        <dbReference type="ARBA" id="ARBA00004123"/>
    </source>
</evidence>
<dbReference type="GO" id="GO:1902977">
    <property type="term" value="P:mitotic DNA replication preinitiation complex assembly"/>
    <property type="evidence" value="ECO:0007669"/>
    <property type="project" value="TreeGrafter"/>
</dbReference>
<dbReference type="PANTHER" id="PTHR10507:SF0">
    <property type="entry name" value="CELL DIVISION CONTROL PROTEIN 45 HOMOLOG"/>
    <property type="match status" value="1"/>
</dbReference>
<organism evidence="6 7">
    <name type="scientific">Hemiselmis andersenii</name>
    <name type="common">Cryptophyte alga</name>
    <dbReference type="NCBI Taxonomy" id="464988"/>
    <lineage>
        <taxon>Eukaryota</taxon>
        <taxon>Cryptophyceae</taxon>
        <taxon>Cryptomonadales</taxon>
        <taxon>Hemiselmidaceae</taxon>
        <taxon>Hemiselmis</taxon>
    </lineage>
</organism>
<keyword evidence="3" id="KW-0235">DNA replication</keyword>
<dbReference type="GO" id="GO:0003688">
    <property type="term" value="F:DNA replication origin binding"/>
    <property type="evidence" value="ECO:0007669"/>
    <property type="project" value="TreeGrafter"/>
</dbReference>
<evidence type="ECO:0000256" key="5">
    <source>
        <dbReference type="ARBA" id="ARBA00023306"/>
    </source>
</evidence>
<dbReference type="GO" id="GO:0006270">
    <property type="term" value="P:DNA replication initiation"/>
    <property type="evidence" value="ECO:0007669"/>
    <property type="project" value="InterPro"/>
</dbReference>
<evidence type="ECO:0000313" key="7">
    <source>
        <dbReference type="Proteomes" id="UP000243127"/>
    </source>
</evidence>
<dbReference type="RefSeq" id="XP_001712290.1">
    <property type="nucleotide sequence ID" value="XM_001712238.1"/>
</dbReference>
<evidence type="ECO:0000256" key="4">
    <source>
        <dbReference type="ARBA" id="ARBA00023242"/>
    </source>
</evidence>
<dbReference type="Proteomes" id="UP000243127">
    <property type="component" value="Nucleomorph 1"/>
</dbReference>
<comment type="similarity">
    <text evidence="2">Belongs to the CDC45 family.</text>
</comment>
<evidence type="ECO:0000256" key="3">
    <source>
        <dbReference type="ARBA" id="ARBA00022705"/>
    </source>
</evidence>
<dbReference type="PANTHER" id="PTHR10507">
    <property type="entry name" value="CDC45-RELATED PROTEIN"/>
    <property type="match status" value="1"/>
</dbReference>
<dbReference type="GO" id="GO:0003697">
    <property type="term" value="F:single-stranded DNA binding"/>
    <property type="evidence" value="ECO:0007669"/>
    <property type="project" value="TreeGrafter"/>
</dbReference>
<dbReference type="Pfam" id="PF02724">
    <property type="entry name" value="CDC45"/>
    <property type="match status" value="2"/>
</dbReference>
<gene>
    <name evidence="6" type="ORF">HAN_1g125</name>
</gene>
<keyword evidence="4" id="KW-0539">Nucleus</keyword>
<protein>
    <submittedName>
        <fullName evidence="6">Uncharacterized protein</fullName>
    </submittedName>
</protein>